<proteinExistence type="predicted"/>
<evidence type="ECO:0000256" key="4">
    <source>
        <dbReference type="SAM" id="MobiDB-lite"/>
    </source>
</evidence>
<dbReference type="HOGENOM" id="CLU_008900_0_0_1"/>
<dbReference type="RefSeq" id="XP_007756700.1">
    <property type="nucleotide sequence ID" value="XM_007758510.1"/>
</dbReference>
<dbReference type="SUPFAM" id="SSF46774">
    <property type="entry name" value="ARID-like"/>
    <property type="match status" value="1"/>
</dbReference>
<evidence type="ECO:0000313" key="7">
    <source>
        <dbReference type="Proteomes" id="UP000019473"/>
    </source>
</evidence>
<dbReference type="GeneID" id="19179085"/>
<feature type="region of interest" description="Disordered" evidence="4">
    <location>
        <begin position="895"/>
        <end position="918"/>
    </location>
</feature>
<dbReference type="Proteomes" id="UP000019473">
    <property type="component" value="Unassembled WGS sequence"/>
</dbReference>
<gene>
    <name evidence="6" type="ORF">A1O7_04499</name>
</gene>
<sequence>MNPWLNDASPNPNNHVGFGGPMDAGMSFLQPPQTINPAQFQNPAFLNGAGRTTSPAFHNPVYQTNSIIPSKRAREDTLISSPRQAPGGLPASRSQTPAQVPFPGYNPQPNGAPAISNAPTPFGHLQTSSNATPSPTIQQLNHFNSAQANQRVATASPSPFSPQHGPPHASPAPSDHAGRVATPHDNPQNFMPNGAFAQGFNQPQFGQNVGNGMAQMGMNPQVNMAGQHPNVAAAQRNYQMQLQAQARQMQAQAQARGMNGMPTNPGQHVPNPQLPQQGLPGAFNSSRPNNPEDFIRGLQSFMAARGRQVDLNPVICGRQLPLLRLYAAVVKSGGSQRITKLNQWAAFAQQFGFPPLQQMQAAQELQAYWVTNLAPYEAAWQMSQQKQKMAAQAAIQNQTPHQMSPAREQPQDPGHQRSVSATGPVPQPGQHPTANGFGQPPHNQGQQDLSATSQHRSSLSRQFDPQQLATIQAQAQAEAQAQAQAQTPQKRPQTSTSKMTEPEPDLNKPLSAPIEDPFKPDVLPPSRFHGPINVEEMFIIGQHIFESKPVVPTIRELGVIDIHALTMAIKSGMHAETRVALDTLVTLSMESGLQLQLGECDDLVDTLIDCAQDQVNFLSEHATEVSDEMFLTSYEELVRACRFEHESLQDPVEFGTLAYDLERAADRLICITTLLRNFSFYEANFSILGSAVVVKLLSAVIRYLGTTEMFLRQNQNTLDFMKDVVIYFSNLSTSLQLPGKDEALCVLHFLLAFAPTPPPTSGSSNKISFIGYTPGLHKYMPSAVDSLAKLLARDEPNRTYYKAIFAAEGLSNTPYELLTRAFGLAISPIPGNSNYTRTIIEARKPYLLQGMLAAEILANLAPGSDHPLARSWLESEDGFAGNLLRLVGLLSADRSTQAAPRQPNNRSHPPPEPDANGYGAIANRAMAVLKTLVQKARKTDELGSTAVPLGIMPSKESLLGAMIQKDIDPGILRQLCVYAGLED</sequence>
<dbReference type="VEuPathDB" id="FungiDB:A1O7_04499"/>
<evidence type="ECO:0000259" key="5">
    <source>
        <dbReference type="PROSITE" id="PS51011"/>
    </source>
</evidence>
<dbReference type="GO" id="GO:0000976">
    <property type="term" value="F:transcription cis-regulatory region binding"/>
    <property type="evidence" value="ECO:0007669"/>
    <property type="project" value="TreeGrafter"/>
</dbReference>
<dbReference type="AlphaFoldDB" id="W9VX20"/>
<feature type="compositionally biased region" description="Low complexity" evidence="4">
    <location>
        <begin position="465"/>
        <end position="494"/>
    </location>
</feature>
<dbReference type="SMART" id="SM01014">
    <property type="entry name" value="ARID"/>
    <property type="match status" value="1"/>
</dbReference>
<reference evidence="6 7" key="1">
    <citation type="submission" date="2013-03" db="EMBL/GenBank/DDBJ databases">
        <title>The Genome Sequence of Cladophialophora yegresii CBS 114405.</title>
        <authorList>
            <consortium name="The Broad Institute Genomics Platform"/>
            <person name="Cuomo C."/>
            <person name="de Hoog S."/>
            <person name="Gorbushina A."/>
            <person name="Walker B."/>
            <person name="Young S.K."/>
            <person name="Zeng Q."/>
            <person name="Gargeya S."/>
            <person name="Fitzgerald M."/>
            <person name="Haas B."/>
            <person name="Abouelleil A."/>
            <person name="Allen A.W."/>
            <person name="Alvarado L."/>
            <person name="Arachchi H.M."/>
            <person name="Berlin A.M."/>
            <person name="Chapman S.B."/>
            <person name="Gainer-Dewar J."/>
            <person name="Goldberg J."/>
            <person name="Griggs A."/>
            <person name="Gujja S."/>
            <person name="Hansen M."/>
            <person name="Howarth C."/>
            <person name="Imamovic A."/>
            <person name="Ireland A."/>
            <person name="Larimer J."/>
            <person name="McCowan C."/>
            <person name="Murphy C."/>
            <person name="Pearson M."/>
            <person name="Poon T.W."/>
            <person name="Priest M."/>
            <person name="Roberts A."/>
            <person name="Saif S."/>
            <person name="Shea T."/>
            <person name="Sisk P."/>
            <person name="Sykes S."/>
            <person name="Wortman J."/>
            <person name="Nusbaum C."/>
            <person name="Birren B."/>
        </authorList>
    </citation>
    <scope>NUCLEOTIDE SEQUENCE [LARGE SCALE GENOMIC DNA]</scope>
    <source>
        <strain evidence="6 7">CBS 114405</strain>
    </source>
</reference>
<dbReference type="Gene3D" id="1.10.150.60">
    <property type="entry name" value="ARID DNA-binding domain"/>
    <property type="match status" value="1"/>
</dbReference>
<feature type="compositionally biased region" description="Polar residues" evidence="4">
    <location>
        <begin position="441"/>
        <end position="464"/>
    </location>
</feature>
<dbReference type="GO" id="GO:0006357">
    <property type="term" value="P:regulation of transcription by RNA polymerase II"/>
    <property type="evidence" value="ECO:0007669"/>
    <property type="project" value="TreeGrafter"/>
</dbReference>
<name>W9VX20_9EURO</name>
<dbReference type="PROSITE" id="PS51011">
    <property type="entry name" value="ARID"/>
    <property type="match status" value="1"/>
</dbReference>
<feature type="region of interest" description="Disordered" evidence="4">
    <location>
        <begin position="67"/>
        <end position="137"/>
    </location>
</feature>
<dbReference type="GO" id="GO:0016514">
    <property type="term" value="C:SWI/SNF complex"/>
    <property type="evidence" value="ECO:0007669"/>
    <property type="project" value="TreeGrafter"/>
</dbReference>
<feature type="region of interest" description="Disordered" evidence="4">
    <location>
        <begin position="149"/>
        <end position="195"/>
    </location>
</feature>
<keyword evidence="3" id="KW-0539">Nucleus</keyword>
<comment type="caution">
    <text evidence="6">The sequence shown here is derived from an EMBL/GenBank/DDBJ whole genome shotgun (WGS) entry which is preliminary data.</text>
</comment>
<protein>
    <recommendedName>
        <fullName evidence="5">ARID domain-containing protein</fullName>
    </recommendedName>
</protein>
<dbReference type="OrthoDB" id="1938591at2759"/>
<dbReference type="InterPro" id="IPR001606">
    <property type="entry name" value="ARID_dom"/>
</dbReference>
<evidence type="ECO:0000256" key="3">
    <source>
        <dbReference type="ARBA" id="ARBA00023242"/>
    </source>
</evidence>
<keyword evidence="2" id="KW-0804">Transcription</keyword>
<dbReference type="Pfam" id="PF01388">
    <property type="entry name" value="ARID"/>
    <property type="match status" value="1"/>
</dbReference>
<keyword evidence="1" id="KW-0805">Transcription regulation</keyword>
<dbReference type="InterPro" id="IPR036431">
    <property type="entry name" value="ARID_dom_sf"/>
</dbReference>
<feature type="compositionally biased region" description="Polar residues" evidence="4">
    <location>
        <begin position="149"/>
        <end position="158"/>
    </location>
</feature>
<dbReference type="CDD" id="cd16871">
    <property type="entry name" value="ARID_Swi1p-like"/>
    <property type="match status" value="1"/>
</dbReference>
<evidence type="ECO:0000256" key="2">
    <source>
        <dbReference type="ARBA" id="ARBA00023163"/>
    </source>
</evidence>
<dbReference type="InterPro" id="IPR051232">
    <property type="entry name" value="ARID/SWI1_ChromRemod"/>
</dbReference>
<feature type="compositionally biased region" description="Polar residues" evidence="4">
    <location>
        <begin position="895"/>
        <end position="907"/>
    </location>
</feature>
<dbReference type="EMBL" id="AMGW01000003">
    <property type="protein sequence ID" value="EXJ60347.1"/>
    <property type="molecule type" value="Genomic_DNA"/>
</dbReference>
<evidence type="ECO:0000256" key="1">
    <source>
        <dbReference type="ARBA" id="ARBA00023015"/>
    </source>
</evidence>
<keyword evidence="7" id="KW-1185">Reference proteome</keyword>
<organism evidence="6 7">
    <name type="scientific">Cladophialophora yegresii CBS 114405</name>
    <dbReference type="NCBI Taxonomy" id="1182544"/>
    <lineage>
        <taxon>Eukaryota</taxon>
        <taxon>Fungi</taxon>
        <taxon>Dikarya</taxon>
        <taxon>Ascomycota</taxon>
        <taxon>Pezizomycotina</taxon>
        <taxon>Eurotiomycetes</taxon>
        <taxon>Chaetothyriomycetidae</taxon>
        <taxon>Chaetothyriales</taxon>
        <taxon>Herpotrichiellaceae</taxon>
        <taxon>Cladophialophora</taxon>
    </lineage>
</organism>
<feature type="domain" description="ARID" evidence="5">
    <location>
        <begin position="288"/>
        <end position="381"/>
    </location>
</feature>
<dbReference type="SMART" id="SM00501">
    <property type="entry name" value="BRIGHT"/>
    <property type="match status" value="1"/>
</dbReference>
<evidence type="ECO:0000313" key="6">
    <source>
        <dbReference type="EMBL" id="EXJ60347.1"/>
    </source>
</evidence>
<accession>W9VX20</accession>
<dbReference type="PANTHER" id="PTHR13964">
    <property type="entry name" value="RBP-RELATED"/>
    <property type="match status" value="1"/>
</dbReference>
<feature type="compositionally biased region" description="Polar residues" evidence="4">
    <location>
        <begin position="125"/>
        <end position="137"/>
    </location>
</feature>
<dbReference type="eggNOG" id="KOG2744">
    <property type="taxonomic scope" value="Eukaryota"/>
</dbReference>
<dbReference type="STRING" id="1182544.W9VX20"/>
<feature type="region of interest" description="Disordered" evidence="4">
    <location>
        <begin position="391"/>
        <end position="513"/>
    </location>
</feature>
<dbReference type="PANTHER" id="PTHR13964:SF27">
    <property type="entry name" value="HAT-TRICK, ISOFORM D"/>
    <property type="match status" value="1"/>
</dbReference>